<evidence type="ECO:0000313" key="2">
    <source>
        <dbReference type="Proteomes" id="UP000246715"/>
    </source>
</evidence>
<evidence type="ECO:0000313" key="1">
    <source>
        <dbReference type="EMBL" id="ABT13695.1"/>
    </source>
</evidence>
<accession>A7ITM1</accession>
<organism evidence="1 2">
    <name type="scientific">Paramecium bursaria Chlorella virus MT325</name>
    <name type="common">PBCV-MT325</name>
    <dbReference type="NCBI Taxonomy" id="346932"/>
    <lineage>
        <taxon>Viruses</taxon>
        <taxon>Varidnaviria</taxon>
        <taxon>Bamfordvirae</taxon>
        <taxon>Nucleocytoviricota</taxon>
        <taxon>Megaviricetes</taxon>
        <taxon>Algavirales</taxon>
        <taxon>Phycodnaviridae</taxon>
        <taxon>Chlorovirus</taxon>
        <taxon>Chlorovirus conductrix</taxon>
        <taxon>Paramecium bursaria Chlorella virus A1</taxon>
    </lineage>
</organism>
<dbReference type="Proteomes" id="UP000246715">
    <property type="component" value="Segment"/>
</dbReference>
<proteinExistence type="predicted"/>
<protein>
    <submittedName>
        <fullName evidence="1">Uncharacterized protein m141R</fullName>
    </submittedName>
</protein>
<organismHost>
    <name type="scientific">Paramecium bursaria</name>
    <dbReference type="NCBI Taxonomy" id="74790"/>
</organismHost>
<reference evidence="1 2" key="1">
    <citation type="journal article" date="2007" name="Virology">
        <title>Sequence and annotation of the 314-kb MT325 and the 321-kb FR483 viruses that infect Chlorella Pbi.</title>
        <authorList>
            <person name="Fitzgerald L.A."/>
            <person name="Graves M.V."/>
            <person name="Li X."/>
            <person name="Feldblyum T."/>
            <person name="Hartigan J."/>
            <person name="Van Etten J.L."/>
        </authorList>
    </citation>
    <scope>NUCLEOTIDE SEQUENCE [LARGE SCALE GENOMIC DNA]</scope>
    <source>
        <strain evidence="1 2">MT325</strain>
    </source>
</reference>
<sequence length="78" mass="8664">MKLCGTFPRTNSSRKYGALASAVRHHQLPRTFGNPKMLAYSRNRSFSAPGWASYVISRMRLTGPCFFTHAAELGLSSI</sequence>
<dbReference type="EMBL" id="DQ491001">
    <property type="protein sequence ID" value="ABT13695.1"/>
    <property type="molecule type" value="Genomic_DNA"/>
</dbReference>
<name>A7ITM1_PBCVM</name>
<gene>
    <name evidence="1" type="primary">m141R</name>
    <name evidence="1" type="ORF">MT325_m141R</name>
</gene>